<dbReference type="Pfam" id="PF13302">
    <property type="entry name" value="Acetyltransf_3"/>
    <property type="match status" value="1"/>
</dbReference>
<dbReference type="CDD" id="cd04301">
    <property type="entry name" value="NAT_SF"/>
    <property type="match status" value="1"/>
</dbReference>
<dbReference type="PANTHER" id="PTHR43441:SF11">
    <property type="entry name" value="RIBOSOMAL-PROTEIN-SERINE ACETYLTRANSFERASE"/>
    <property type="match status" value="1"/>
</dbReference>
<dbReference type="PROSITE" id="PS51186">
    <property type="entry name" value="GNAT"/>
    <property type="match status" value="1"/>
</dbReference>
<dbReference type="Gene3D" id="3.40.630.30">
    <property type="match status" value="1"/>
</dbReference>
<dbReference type="STRING" id="1600.LBAT_1352"/>
<dbReference type="GO" id="GO:1990189">
    <property type="term" value="F:protein N-terminal-serine acetyltransferase activity"/>
    <property type="evidence" value="ECO:0007669"/>
    <property type="project" value="TreeGrafter"/>
</dbReference>
<dbReference type="GO" id="GO:0005737">
    <property type="term" value="C:cytoplasm"/>
    <property type="evidence" value="ECO:0007669"/>
    <property type="project" value="TreeGrafter"/>
</dbReference>
<dbReference type="InterPro" id="IPR051908">
    <property type="entry name" value="Ribosomal_N-acetyltransferase"/>
</dbReference>
<evidence type="ECO:0000259" key="1">
    <source>
        <dbReference type="PROSITE" id="PS51186"/>
    </source>
</evidence>
<name>A0A0D6A4Q7_9LACO</name>
<sequence>MFICSDFKVQDLHVQLVMPELKFASGLLQIINEDRAALERWLPWSKNMKKTSDEREFIKSARQNIVDYEGLVLVILVDNQPAGTIDLHNINSADKYAEIGYWPGSKFQGQGIVTKSLQHLVDIAFKEFKLHKLMLFAEHTNYKSRAVAERAHFSHEALLKDQVKREDGFKDMDMYSMINPAN</sequence>
<keyword evidence="2" id="KW-0808">Transferase</keyword>
<dbReference type="PATRIC" id="fig|1600.4.peg.1380"/>
<dbReference type="KEGG" id="lae:LBAT_1352"/>
<keyword evidence="3" id="KW-1185">Reference proteome</keyword>
<reference evidence="2 3" key="1">
    <citation type="submission" date="2015-03" db="EMBL/GenBank/DDBJ databases">
        <title>Complete genome sequence of Lactobacillus acetotolerans NBRC 13120.</title>
        <authorList>
            <person name="Toh H."/>
            <person name="Morita H."/>
            <person name="Fujita N."/>
        </authorList>
    </citation>
    <scope>NUCLEOTIDE SEQUENCE [LARGE SCALE GENOMIC DNA]</scope>
    <source>
        <strain evidence="2 3">NBRC 13120</strain>
    </source>
</reference>
<dbReference type="AlphaFoldDB" id="A0A0D6A4Q7"/>
<dbReference type="Proteomes" id="UP000035709">
    <property type="component" value="Chromosome"/>
</dbReference>
<dbReference type="GO" id="GO:0008999">
    <property type="term" value="F:protein-N-terminal-alanine acetyltransferase activity"/>
    <property type="evidence" value="ECO:0007669"/>
    <property type="project" value="TreeGrafter"/>
</dbReference>
<accession>A0A0D6A4Q7</accession>
<dbReference type="PANTHER" id="PTHR43441">
    <property type="entry name" value="RIBOSOMAL-PROTEIN-SERINE ACETYLTRANSFERASE"/>
    <property type="match status" value="1"/>
</dbReference>
<evidence type="ECO:0000313" key="3">
    <source>
        <dbReference type="Proteomes" id="UP000035709"/>
    </source>
</evidence>
<proteinExistence type="predicted"/>
<gene>
    <name evidence="2" type="ORF">LBAT_1352</name>
</gene>
<dbReference type="EMBL" id="AP014808">
    <property type="protein sequence ID" value="BAQ57741.1"/>
    <property type="molecule type" value="Genomic_DNA"/>
</dbReference>
<dbReference type="SUPFAM" id="SSF55729">
    <property type="entry name" value="Acyl-CoA N-acyltransferases (Nat)"/>
    <property type="match status" value="1"/>
</dbReference>
<dbReference type="InterPro" id="IPR000182">
    <property type="entry name" value="GNAT_dom"/>
</dbReference>
<evidence type="ECO:0000313" key="2">
    <source>
        <dbReference type="EMBL" id="BAQ57741.1"/>
    </source>
</evidence>
<organism evidence="2 3">
    <name type="scientific">Lactobacillus acetotolerans</name>
    <dbReference type="NCBI Taxonomy" id="1600"/>
    <lineage>
        <taxon>Bacteria</taxon>
        <taxon>Bacillati</taxon>
        <taxon>Bacillota</taxon>
        <taxon>Bacilli</taxon>
        <taxon>Lactobacillales</taxon>
        <taxon>Lactobacillaceae</taxon>
        <taxon>Lactobacillus</taxon>
    </lineage>
</organism>
<feature type="domain" description="N-acetyltransferase" evidence="1">
    <location>
        <begin position="25"/>
        <end position="182"/>
    </location>
</feature>
<dbReference type="InterPro" id="IPR016181">
    <property type="entry name" value="Acyl_CoA_acyltransferase"/>
</dbReference>
<protein>
    <submittedName>
        <fullName evidence="2">Acetyltransferase</fullName>
    </submittedName>
</protein>